<comment type="caution">
    <text evidence="3">The sequence shown here is derived from an EMBL/GenBank/DDBJ whole genome shotgun (WGS) entry which is preliminary data.</text>
</comment>
<dbReference type="PANTHER" id="PTHR43976:SF16">
    <property type="entry name" value="SHORT-CHAIN DEHYDROGENASE_REDUCTASE FAMILY PROTEIN"/>
    <property type="match status" value="1"/>
</dbReference>
<dbReference type="Gene3D" id="3.40.50.720">
    <property type="entry name" value="NAD(P)-binding Rossmann-like Domain"/>
    <property type="match status" value="1"/>
</dbReference>
<evidence type="ECO:0000313" key="4">
    <source>
        <dbReference type="Proteomes" id="UP000703269"/>
    </source>
</evidence>
<dbReference type="PANTHER" id="PTHR43976">
    <property type="entry name" value="SHORT CHAIN DEHYDROGENASE"/>
    <property type="match status" value="1"/>
</dbReference>
<proteinExistence type="inferred from homology"/>
<evidence type="ECO:0000313" key="3">
    <source>
        <dbReference type="EMBL" id="GJE91662.1"/>
    </source>
</evidence>
<evidence type="ECO:0000256" key="2">
    <source>
        <dbReference type="ARBA" id="ARBA00023002"/>
    </source>
</evidence>
<keyword evidence="4" id="KW-1185">Reference proteome</keyword>
<sequence>MCRQALDKGDKVVATLRRPKGISDFASKYSSAPLLALKLDVTRPDSEVSSASREAKARFVRVDVVFKNAACFLVGEIKGIPEDAARHVMEVVF</sequence>
<dbReference type="Pfam" id="PF00106">
    <property type="entry name" value="adh_short"/>
    <property type="match status" value="1"/>
</dbReference>
<reference evidence="3 4" key="1">
    <citation type="submission" date="2021-08" db="EMBL/GenBank/DDBJ databases">
        <title>Draft Genome Sequence of Phanerochaete sordida strain YK-624.</title>
        <authorList>
            <person name="Mori T."/>
            <person name="Dohra H."/>
            <person name="Suzuki T."/>
            <person name="Kawagishi H."/>
            <person name="Hirai H."/>
        </authorList>
    </citation>
    <scope>NUCLEOTIDE SEQUENCE [LARGE SCALE GENOMIC DNA]</scope>
    <source>
        <strain evidence="3 4">YK-624</strain>
    </source>
</reference>
<dbReference type="InterPro" id="IPR051911">
    <property type="entry name" value="SDR_oxidoreductase"/>
</dbReference>
<dbReference type="OrthoDB" id="1274115at2759"/>
<dbReference type="GO" id="GO:0016491">
    <property type="term" value="F:oxidoreductase activity"/>
    <property type="evidence" value="ECO:0007669"/>
    <property type="project" value="UniProtKB-KW"/>
</dbReference>
<name>A0A9P3LF48_9APHY</name>
<dbReference type="SUPFAM" id="SSF51735">
    <property type="entry name" value="NAD(P)-binding Rossmann-fold domains"/>
    <property type="match status" value="1"/>
</dbReference>
<protein>
    <submittedName>
        <fullName evidence="3">NAD(P)-binding protein</fullName>
    </submittedName>
</protein>
<accession>A0A9P3LF48</accession>
<dbReference type="InterPro" id="IPR036291">
    <property type="entry name" value="NAD(P)-bd_dom_sf"/>
</dbReference>
<keyword evidence="2" id="KW-0560">Oxidoreductase</keyword>
<dbReference type="AlphaFoldDB" id="A0A9P3LF48"/>
<dbReference type="Proteomes" id="UP000703269">
    <property type="component" value="Unassembled WGS sequence"/>
</dbReference>
<evidence type="ECO:0000256" key="1">
    <source>
        <dbReference type="ARBA" id="ARBA00006484"/>
    </source>
</evidence>
<dbReference type="InterPro" id="IPR002347">
    <property type="entry name" value="SDR_fam"/>
</dbReference>
<gene>
    <name evidence="3" type="ORF">PsYK624_078120</name>
</gene>
<dbReference type="EMBL" id="BPQB01000022">
    <property type="protein sequence ID" value="GJE91662.1"/>
    <property type="molecule type" value="Genomic_DNA"/>
</dbReference>
<organism evidence="3 4">
    <name type="scientific">Phanerochaete sordida</name>
    <dbReference type="NCBI Taxonomy" id="48140"/>
    <lineage>
        <taxon>Eukaryota</taxon>
        <taxon>Fungi</taxon>
        <taxon>Dikarya</taxon>
        <taxon>Basidiomycota</taxon>
        <taxon>Agaricomycotina</taxon>
        <taxon>Agaricomycetes</taxon>
        <taxon>Polyporales</taxon>
        <taxon>Phanerochaetaceae</taxon>
        <taxon>Phanerochaete</taxon>
    </lineage>
</organism>
<comment type="similarity">
    <text evidence="1">Belongs to the short-chain dehydrogenases/reductases (SDR) family.</text>
</comment>